<proteinExistence type="predicted"/>
<comment type="caution">
    <text evidence="3">The sequence shown here is derived from an EMBL/GenBank/DDBJ whole genome shotgun (WGS) entry which is preliminary data.</text>
</comment>
<feature type="transmembrane region" description="Helical" evidence="2">
    <location>
        <begin position="56"/>
        <end position="80"/>
    </location>
</feature>
<keyword evidence="2" id="KW-1133">Transmembrane helix</keyword>
<evidence type="ECO:0000256" key="2">
    <source>
        <dbReference type="SAM" id="Phobius"/>
    </source>
</evidence>
<feature type="transmembrane region" description="Helical" evidence="2">
    <location>
        <begin position="18"/>
        <end position="35"/>
    </location>
</feature>
<accession>A0A1J5QEH0</accession>
<evidence type="ECO:0000256" key="1">
    <source>
        <dbReference type="SAM" id="MobiDB-lite"/>
    </source>
</evidence>
<evidence type="ECO:0000313" key="3">
    <source>
        <dbReference type="EMBL" id="OIQ81953.1"/>
    </source>
</evidence>
<dbReference type="AlphaFoldDB" id="A0A1J5QEH0"/>
<name>A0A1J5QEH0_9ZZZZ</name>
<protein>
    <submittedName>
        <fullName evidence="3">Uncharacterized protein</fullName>
    </submittedName>
</protein>
<feature type="compositionally biased region" description="Basic residues" evidence="1">
    <location>
        <begin position="140"/>
        <end position="150"/>
    </location>
</feature>
<dbReference type="EMBL" id="MLJW01000862">
    <property type="protein sequence ID" value="OIQ81953.1"/>
    <property type="molecule type" value="Genomic_DNA"/>
</dbReference>
<keyword evidence="2" id="KW-0812">Transmembrane</keyword>
<feature type="region of interest" description="Disordered" evidence="1">
    <location>
        <begin position="122"/>
        <end position="151"/>
    </location>
</feature>
<gene>
    <name evidence="3" type="ORF">GALL_362820</name>
</gene>
<organism evidence="3">
    <name type="scientific">mine drainage metagenome</name>
    <dbReference type="NCBI Taxonomy" id="410659"/>
    <lineage>
        <taxon>unclassified sequences</taxon>
        <taxon>metagenomes</taxon>
        <taxon>ecological metagenomes</taxon>
    </lineage>
</organism>
<sequence>MREWGCRHGLDVLGTRLALGRIALTATALGLRLLAARRAFAGGWRFGAGGSIVCSLRFAAAGLALSFALALTSVATAIVLSARRTLTTAALDTGLACIRLDQGRGGLGFRRGRGAEWRSLRRGRGREQALDPAEQTATRSGRRGNRSRGRHGLDGRLFCRLRGRGDRRRAFRGDAAHHGLLTRADFFLPAGDGGLFFEIVGHLVAGRQVVQARVVVLEPLELVVRRLQLLVGHQQHRHALAKFDLGDLGALFVEQERRDLDRHLHVHGGGPFLHRLFLDDAQDLQRARFRVADMAGAVAARAGDVSTFGQGRAQALARHLEQAELGDLAGLHARAVLAQAVAQPVFDRALILRFIHVDEVHHDQTAQVAQPHLARDFLGRLKVGAQRGVLDRVAARCPCRVDVDGDQRFGVVDHDRAARRQVHGA</sequence>
<keyword evidence="2" id="KW-0472">Membrane</keyword>
<reference evidence="3" key="1">
    <citation type="submission" date="2016-10" db="EMBL/GenBank/DDBJ databases">
        <title>Sequence of Gallionella enrichment culture.</title>
        <authorList>
            <person name="Poehlein A."/>
            <person name="Muehling M."/>
            <person name="Daniel R."/>
        </authorList>
    </citation>
    <scope>NUCLEOTIDE SEQUENCE</scope>
</reference>